<dbReference type="InterPro" id="IPR045161">
    <property type="entry name" value="Utp18"/>
</dbReference>
<dbReference type="InterPro" id="IPR036322">
    <property type="entry name" value="WD40_repeat_dom_sf"/>
</dbReference>
<sequence length="648" mass="71276">MAPITVLDRQNPTDALFPPEKTPNTSLDLAASFERFESEDEDDSDEVDDGEGNGGEGSDVEMIVEDDSGPEEKSDGEMELEKLVFGDQTGFRERVKEHGQKERTAGKADIVEEQGDEDDAMGALDDAQLFYMDSGPSAKITSNLNKPYDEGSEGSDSNAPAWEDSDDDRVMVSLASNPRMRKLRNHEDEDVITGREYSRRIRKHFQRINPTPEWEKTARRIAKENSRASASQYPGDDHSSDSDGGMDMGNDEGLSAQPLAKLLKDSEALTRRAEARPGTRRTLRPEVIDIQPIKDIAGPLPSAINSLSFHPNYPFLLSSGPDSTLRIHHIHPQPPNPNPLLTSLHVKHTPLTTTAFHPSASDPRIFLSSRRRYFHIWNLATGTVEKVSRVYGHEEEQRTMERFEISPDGKMIALLGSVKKGGGVVNVLDAHTLQWVAQARIESRGGVADFKWWSDGQGLCIAGKGGEISEWSLAKGELLARWADEGAVGTTVISLGGKSGRKGWLGGDRWIAVGSSSGIVNIYDRRAWSSASSGKESSEENHGIPTAPKPTKVLDQLVTPTSHLAFSPDGQILAMSSRWKRNAFRLVHLPSCTVFKNWPTQNTPMGRITSVAWGYAERTGDATSNEEGELILAIGNEQGKIKGWVVRY</sequence>
<dbReference type="SUPFAM" id="SSF50978">
    <property type="entry name" value="WD40 repeat-like"/>
    <property type="match status" value="1"/>
</dbReference>
<dbReference type="OrthoDB" id="1935146at2759"/>
<feature type="compositionally biased region" description="Acidic residues" evidence="7">
    <location>
        <begin position="58"/>
        <end position="69"/>
    </location>
</feature>
<dbReference type="GO" id="GO:0006364">
    <property type="term" value="P:rRNA processing"/>
    <property type="evidence" value="ECO:0007669"/>
    <property type="project" value="UniProtKB-KW"/>
</dbReference>
<gene>
    <name evidence="8" type="ORF">K402DRAFT_405209</name>
</gene>
<dbReference type="FunFam" id="2.130.10.10:FF:000549">
    <property type="entry name" value="Small nucleolar ribonucleoprotein complex subunit"/>
    <property type="match status" value="1"/>
</dbReference>
<evidence type="ECO:0000313" key="9">
    <source>
        <dbReference type="Proteomes" id="UP000800041"/>
    </source>
</evidence>
<feature type="compositionally biased region" description="Acidic residues" evidence="7">
    <location>
        <begin position="111"/>
        <end position="120"/>
    </location>
</feature>
<feature type="region of interest" description="Disordered" evidence="7">
    <location>
        <begin position="1"/>
        <end position="121"/>
    </location>
</feature>
<dbReference type="GO" id="GO:0034388">
    <property type="term" value="C:Pwp2p-containing subcomplex of 90S preribosome"/>
    <property type="evidence" value="ECO:0007669"/>
    <property type="project" value="TreeGrafter"/>
</dbReference>
<feature type="compositionally biased region" description="Basic and acidic residues" evidence="7">
    <location>
        <begin position="70"/>
        <end position="110"/>
    </location>
</feature>
<evidence type="ECO:0000256" key="1">
    <source>
        <dbReference type="ARBA" id="ARBA00004604"/>
    </source>
</evidence>
<organism evidence="8 9">
    <name type="scientific">Aulographum hederae CBS 113979</name>
    <dbReference type="NCBI Taxonomy" id="1176131"/>
    <lineage>
        <taxon>Eukaryota</taxon>
        <taxon>Fungi</taxon>
        <taxon>Dikarya</taxon>
        <taxon>Ascomycota</taxon>
        <taxon>Pezizomycotina</taxon>
        <taxon>Dothideomycetes</taxon>
        <taxon>Pleosporomycetidae</taxon>
        <taxon>Aulographales</taxon>
        <taxon>Aulographaceae</taxon>
    </lineage>
</organism>
<dbReference type="InterPro" id="IPR001680">
    <property type="entry name" value="WD40_rpt"/>
</dbReference>
<keyword evidence="9" id="KW-1185">Reference proteome</keyword>
<reference evidence="8" key="1">
    <citation type="journal article" date="2020" name="Stud. Mycol.">
        <title>101 Dothideomycetes genomes: a test case for predicting lifestyles and emergence of pathogens.</title>
        <authorList>
            <person name="Haridas S."/>
            <person name="Albert R."/>
            <person name="Binder M."/>
            <person name="Bloem J."/>
            <person name="Labutti K."/>
            <person name="Salamov A."/>
            <person name="Andreopoulos B."/>
            <person name="Baker S."/>
            <person name="Barry K."/>
            <person name="Bills G."/>
            <person name="Bluhm B."/>
            <person name="Cannon C."/>
            <person name="Castanera R."/>
            <person name="Culley D."/>
            <person name="Daum C."/>
            <person name="Ezra D."/>
            <person name="Gonzalez J."/>
            <person name="Henrissat B."/>
            <person name="Kuo A."/>
            <person name="Liang C."/>
            <person name="Lipzen A."/>
            <person name="Lutzoni F."/>
            <person name="Magnuson J."/>
            <person name="Mondo S."/>
            <person name="Nolan M."/>
            <person name="Ohm R."/>
            <person name="Pangilinan J."/>
            <person name="Park H.-J."/>
            <person name="Ramirez L."/>
            <person name="Alfaro M."/>
            <person name="Sun H."/>
            <person name="Tritt A."/>
            <person name="Yoshinaga Y."/>
            <person name="Zwiers L.-H."/>
            <person name="Turgeon B."/>
            <person name="Goodwin S."/>
            <person name="Spatafora J."/>
            <person name="Crous P."/>
            <person name="Grigoriev I."/>
        </authorList>
    </citation>
    <scope>NUCLEOTIDE SEQUENCE</scope>
    <source>
        <strain evidence="8">CBS 113979</strain>
    </source>
</reference>
<dbReference type="GO" id="GO:0032040">
    <property type="term" value="C:small-subunit processome"/>
    <property type="evidence" value="ECO:0007669"/>
    <property type="project" value="TreeGrafter"/>
</dbReference>
<evidence type="ECO:0000313" key="8">
    <source>
        <dbReference type="EMBL" id="KAF1985403.1"/>
    </source>
</evidence>
<evidence type="ECO:0000256" key="2">
    <source>
        <dbReference type="ARBA" id="ARBA00022552"/>
    </source>
</evidence>
<dbReference type="Gene3D" id="2.130.10.10">
    <property type="entry name" value="YVTN repeat-like/Quinoprotein amine dehydrogenase"/>
    <property type="match status" value="1"/>
</dbReference>
<dbReference type="InterPro" id="IPR015943">
    <property type="entry name" value="WD40/YVTN_repeat-like_dom_sf"/>
</dbReference>
<comment type="similarity">
    <text evidence="6">Belongs to the WD repeat UTP18 family.</text>
</comment>
<evidence type="ECO:0000256" key="7">
    <source>
        <dbReference type="SAM" id="MobiDB-lite"/>
    </source>
</evidence>
<keyword evidence="2" id="KW-0698">rRNA processing</keyword>
<comment type="subcellular location">
    <subcellularLocation>
        <location evidence="1">Nucleus</location>
        <location evidence="1">Nucleolus</location>
    </subcellularLocation>
</comment>
<keyword evidence="4" id="KW-0677">Repeat</keyword>
<evidence type="ECO:0000256" key="5">
    <source>
        <dbReference type="ARBA" id="ARBA00023242"/>
    </source>
</evidence>
<evidence type="ECO:0000256" key="3">
    <source>
        <dbReference type="ARBA" id="ARBA00022574"/>
    </source>
</evidence>
<protein>
    <submittedName>
        <fullName evidence="8">WD40 repeat-like protein</fullName>
    </submittedName>
</protein>
<evidence type="ECO:0000256" key="6">
    <source>
        <dbReference type="ARBA" id="ARBA00025767"/>
    </source>
</evidence>
<dbReference type="PANTHER" id="PTHR18359:SF0">
    <property type="entry name" value="U3 SMALL NUCLEOLAR RNA-ASSOCIATED PROTEIN 18 HOMOLOG"/>
    <property type="match status" value="1"/>
</dbReference>
<evidence type="ECO:0000256" key="4">
    <source>
        <dbReference type="ARBA" id="ARBA00022737"/>
    </source>
</evidence>
<dbReference type="SMART" id="SM00320">
    <property type="entry name" value="WD40"/>
    <property type="match status" value="4"/>
</dbReference>
<feature type="region of interest" description="Disordered" evidence="7">
    <location>
        <begin position="135"/>
        <end position="181"/>
    </location>
</feature>
<name>A0A6G1GWS3_9PEZI</name>
<dbReference type="AlphaFoldDB" id="A0A6G1GWS3"/>
<dbReference type="PANTHER" id="PTHR18359">
    <property type="entry name" value="WD-REPEAT PROTEIN-RELATED"/>
    <property type="match status" value="1"/>
</dbReference>
<dbReference type="EMBL" id="ML977162">
    <property type="protein sequence ID" value="KAF1985403.1"/>
    <property type="molecule type" value="Genomic_DNA"/>
</dbReference>
<feature type="region of interest" description="Disordered" evidence="7">
    <location>
        <begin position="209"/>
        <end position="253"/>
    </location>
</feature>
<dbReference type="Pfam" id="PF00400">
    <property type="entry name" value="WD40"/>
    <property type="match status" value="1"/>
</dbReference>
<dbReference type="Proteomes" id="UP000800041">
    <property type="component" value="Unassembled WGS sequence"/>
</dbReference>
<proteinExistence type="inferred from homology"/>
<accession>A0A6G1GWS3</accession>
<feature type="compositionally biased region" description="Basic and acidic residues" evidence="7">
    <location>
        <begin position="213"/>
        <end position="226"/>
    </location>
</feature>
<feature type="compositionally biased region" description="Acidic residues" evidence="7">
    <location>
        <begin position="37"/>
        <end position="51"/>
    </location>
</feature>
<keyword evidence="3" id="KW-0853">WD repeat</keyword>
<keyword evidence="5" id="KW-0539">Nucleus</keyword>